<sequence>MASSCLIPLGAGLISIKRVDTSADIPVCVSLVFFYQQLGGAIFVSVGENVSGQKFIAGLTRVIDENYRQHRCHRPTPHRPS</sequence>
<dbReference type="Proteomes" id="UP001213799">
    <property type="component" value="Unassembled WGS sequence"/>
</dbReference>
<organism evidence="1 2">
    <name type="scientific">Penicillium hordei</name>
    <dbReference type="NCBI Taxonomy" id="40994"/>
    <lineage>
        <taxon>Eukaryota</taxon>
        <taxon>Fungi</taxon>
        <taxon>Dikarya</taxon>
        <taxon>Ascomycota</taxon>
        <taxon>Pezizomycotina</taxon>
        <taxon>Eurotiomycetes</taxon>
        <taxon>Eurotiomycetidae</taxon>
        <taxon>Eurotiales</taxon>
        <taxon>Aspergillaceae</taxon>
        <taxon>Penicillium</taxon>
    </lineage>
</organism>
<reference evidence="1" key="1">
    <citation type="journal article" date="2023" name="IMA Fungus">
        <title>Comparative genomic study of the Penicillium genus elucidates a diverse pangenome and 15 lateral gene transfer events.</title>
        <authorList>
            <person name="Petersen C."/>
            <person name="Sorensen T."/>
            <person name="Nielsen M.R."/>
            <person name="Sondergaard T.E."/>
            <person name="Sorensen J.L."/>
            <person name="Fitzpatrick D.A."/>
            <person name="Frisvad J.C."/>
            <person name="Nielsen K.L."/>
        </authorList>
    </citation>
    <scope>NUCLEOTIDE SEQUENCE</scope>
    <source>
        <strain evidence="1">IBT 12815</strain>
    </source>
</reference>
<dbReference type="RefSeq" id="XP_056756091.1">
    <property type="nucleotide sequence ID" value="XM_056891096.1"/>
</dbReference>
<dbReference type="AlphaFoldDB" id="A0AAD6H7W7"/>
<gene>
    <name evidence="1" type="ORF">N7537_000038</name>
</gene>
<evidence type="ECO:0000313" key="2">
    <source>
        <dbReference type="Proteomes" id="UP001213799"/>
    </source>
</evidence>
<protein>
    <submittedName>
        <fullName evidence="1">Uncharacterized protein</fullName>
    </submittedName>
</protein>
<accession>A0AAD6H7W7</accession>
<evidence type="ECO:0000313" key="1">
    <source>
        <dbReference type="EMBL" id="KAJ5614924.1"/>
    </source>
</evidence>
<reference evidence="1" key="2">
    <citation type="submission" date="2023-01" db="EMBL/GenBank/DDBJ databases">
        <authorList>
            <person name="Petersen C."/>
        </authorList>
    </citation>
    <scope>NUCLEOTIDE SEQUENCE</scope>
    <source>
        <strain evidence="1">IBT 12815</strain>
    </source>
</reference>
<dbReference type="GeneID" id="81581338"/>
<dbReference type="EMBL" id="JAQJAE010000001">
    <property type="protein sequence ID" value="KAJ5614924.1"/>
    <property type="molecule type" value="Genomic_DNA"/>
</dbReference>
<comment type="caution">
    <text evidence="1">The sequence shown here is derived from an EMBL/GenBank/DDBJ whole genome shotgun (WGS) entry which is preliminary data.</text>
</comment>
<keyword evidence="2" id="KW-1185">Reference proteome</keyword>
<name>A0AAD6H7W7_9EURO</name>
<proteinExistence type="predicted"/>